<sequence>MSPAEKRSIDARLPTLPGSGQRSSRSSTACHITLPRKIGKPDPVENFGKTVLAVQIFLMVDRAHANPALLKRRLNTPPRKNAHLASVLNYVLYVRFFYCSLQKSELDQQFESHSRLAAKSTNSQSTLRFVERDLVMTGPSVRHRCLNTRYNWP</sequence>
<feature type="compositionally biased region" description="Polar residues" evidence="1">
    <location>
        <begin position="18"/>
        <end position="29"/>
    </location>
</feature>
<evidence type="ECO:0000313" key="3">
    <source>
        <dbReference type="Proteomes" id="UP001141327"/>
    </source>
</evidence>
<reference evidence="2" key="1">
    <citation type="journal article" date="2022" name="bioRxiv">
        <title>Genomics of Preaxostyla Flagellates Illuminates Evolutionary Transitions and the Path Towards Mitochondrial Loss.</title>
        <authorList>
            <person name="Novak L.V.F."/>
            <person name="Treitli S.C."/>
            <person name="Pyrih J."/>
            <person name="Halakuc P."/>
            <person name="Pipaliya S.V."/>
            <person name="Vacek V."/>
            <person name="Brzon O."/>
            <person name="Soukal P."/>
            <person name="Eme L."/>
            <person name="Dacks J.B."/>
            <person name="Karnkowska A."/>
            <person name="Elias M."/>
            <person name="Hampl V."/>
        </authorList>
    </citation>
    <scope>NUCLEOTIDE SEQUENCE</scope>
    <source>
        <strain evidence="2">RCP-MX</strain>
    </source>
</reference>
<comment type="caution">
    <text evidence="2">The sequence shown here is derived from an EMBL/GenBank/DDBJ whole genome shotgun (WGS) entry which is preliminary data.</text>
</comment>
<feature type="region of interest" description="Disordered" evidence="1">
    <location>
        <begin position="1"/>
        <end position="29"/>
    </location>
</feature>
<name>A0ABQ8U5G2_9EUKA</name>
<dbReference type="Proteomes" id="UP001141327">
    <property type="component" value="Unassembled WGS sequence"/>
</dbReference>
<protein>
    <submittedName>
        <fullName evidence="2">Uncharacterized protein</fullName>
    </submittedName>
</protein>
<accession>A0ABQ8U5G2</accession>
<dbReference type="EMBL" id="JAPMOS010000146">
    <property type="protein sequence ID" value="KAJ4454587.1"/>
    <property type="molecule type" value="Genomic_DNA"/>
</dbReference>
<gene>
    <name evidence="2" type="ORF">PAPYR_10672</name>
</gene>
<evidence type="ECO:0000256" key="1">
    <source>
        <dbReference type="SAM" id="MobiDB-lite"/>
    </source>
</evidence>
<proteinExistence type="predicted"/>
<evidence type="ECO:0000313" key="2">
    <source>
        <dbReference type="EMBL" id="KAJ4454587.1"/>
    </source>
</evidence>
<feature type="compositionally biased region" description="Basic and acidic residues" evidence="1">
    <location>
        <begin position="1"/>
        <end position="10"/>
    </location>
</feature>
<keyword evidence="3" id="KW-1185">Reference proteome</keyword>
<organism evidence="2 3">
    <name type="scientific">Paratrimastix pyriformis</name>
    <dbReference type="NCBI Taxonomy" id="342808"/>
    <lineage>
        <taxon>Eukaryota</taxon>
        <taxon>Metamonada</taxon>
        <taxon>Preaxostyla</taxon>
        <taxon>Paratrimastigidae</taxon>
        <taxon>Paratrimastix</taxon>
    </lineage>
</organism>